<evidence type="ECO:0000256" key="5">
    <source>
        <dbReference type="SAM" id="MobiDB-lite"/>
    </source>
</evidence>
<feature type="compositionally biased region" description="Basic and acidic residues" evidence="5">
    <location>
        <begin position="1363"/>
        <end position="1376"/>
    </location>
</feature>
<name>A0A0C3B0T2_SERVB</name>
<dbReference type="STRING" id="933852.A0A0C3B0T2"/>
<dbReference type="EMBL" id="KN824284">
    <property type="protein sequence ID" value="KIM30380.1"/>
    <property type="molecule type" value="Genomic_DNA"/>
</dbReference>
<dbReference type="InterPro" id="IPR019775">
    <property type="entry name" value="WD40_repeat_CS"/>
</dbReference>
<dbReference type="PROSITE" id="PS50294">
    <property type="entry name" value="WD_REPEATS_REGION"/>
    <property type="match status" value="2"/>
</dbReference>
<evidence type="ECO:0000256" key="1">
    <source>
        <dbReference type="ARBA" id="ARBA00006917"/>
    </source>
</evidence>
<dbReference type="PROSITE" id="PS50082">
    <property type="entry name" value="WD_REPEATS_2"/>
    <property type="match status" value="4"/>
</dbReference>
<proteinExistence type="inferred from homology"/>
<feature type="region of interest" description="Disordered" evidence="5">
    <location>
        <begin position="492"/>
        <end position="561"/>
    </location>
</feature>
<dbReference type="HOGENOM" id="CLU_002197_1_0_1"/>
<comment type="similarity">
    <text evidence="1">Belongs to the WD repeat WDR48 family.</text>
</comment>
<feature type="compositionally biased region" description="Basic and acidic residues" evidence="5">
    <location>
        <begin position="498"/>
        <end position="509"/>
    </location>
</feature>
<feature type="region of interest" description="Disordered" evidence="5">
    <location>
        <begin position="1020"/>
        <end position="1048"/>
    </location>
</feature>
<feature type="repeat" description="WD" evidence="4">
    <location>
        <begin position="318"/>
        <end position="359"/>
    </location>
</feature>
<feature type="compositionally biased region" description="Polar residues" evidence="5">
    <location>
        <begin position="869"/>
        <end position="879"/>
    </location>
</feature>
<feature type="compositionally biased region" description="Basic and acidic residues" evidence="5">
    <location>
        <begin position="1256"/>
        <end position="1266"/>
    </location>
</feature>
<dbReference type="InterPro" id="IPR051246">
    <property type="entry name" value="WDR48"/>
</dbReference>
<dbReference type="PROSITE" id="PS00678">
    <property type="entry name" value="WD_REPEATS_1"/>
    <property type="match status" value="1"/>
</dbReference>
<evidence type="ECO:0000313" key="6">
    <source>
        <dbReference type="EMBL" id="KIM30380.1"/>
    </source>
</evidence>
<protein>
    <submittedName>
        <fullName evidence="6">Uncharacterized protein</fullName>
    </submittedName>
</protein>
<evidence type="ECO:0000256" key="4">
    <source>
        <dbReference type="PROSITE-ProRule" id="PRU00221"/>
    </source>
</evidence>
<feature type="region of interest" description="Disordered" evidence="5">
    <location>
        <begin position="1256"/>
        <end position="1376"/>
    </location>
</feature>
<accession>A0A0C3B0T2</accession>
<feature type="region of interest" description="Disordered" evidence="5">
    <location>
        <begin position="869"/>
        <end position="893"/>
    </location>
</feature>
<dbReference type="GO" id="GO:0000724">
    <property type="term" value="P:double-strand break repair via homologous recombination"/>
    <property type="evidence" value="ECO:0007669"/>
    <property type="project" value="TreeGrafter"/>
</dbReference>
<evidence type="ECO:0000256" key="2">
    <source>
        <dbReference type="ARBA" id="ARBA00022574"/>
    </source>
</evidence>
<keyword evidence="3" id="KW-0677">Repeat</keyword>
<dbReference type="Proteomes" id="UP000054097">
    <property type="component" value="Unassembled WGS sequence"/>
</dbReference>
<dbReference type="CDD" id="cd00200">
    <property type="entry name" value="WD40"/>
    <property type="match status" value="1"/>
</dbReference>
<gene>
    <name evidence="6" type="ORF">M408DRAFT_327998</name>
</gene>
<dbReference type="PANTHER" id="PTHR19862:SF14">
    <property type="entry name" value="WD REPEAT-CONTAINING PROTEIN 48"/>
    <property type="match status" value="1"/>
</dbReference>
<dbReference type="GO" id="GO:0043130">
    <property type="term" value="F:ubiquitin binding"/>
    <property type="evidence" value="ECO:0007669"/>
    <property type="project" value="TreeGrafter"/>
</dbReference>
<feature type="compositionally biased region" description="Polar residues" evidence="5">
    <location>
        <begin position="512"/>
        <end position="533"/>
    </location>
</feature>
<dbReference type="Gene3D" id="2.130.10.10">
    <property type="entry name" value="YVTN repeat-like/Quinoprotein amine dehydrogenase"/>
    <property type="match status" value="2"/>
</dbReference>
<dbReference type="PANTHER" id="PTHR19862">
    <property type="entry name" value="WD REPEAT-CONTAINING PROTEIN 48"/>
    <property type="match status" value="1"/>
</dbReference>
<keyword evidence="2 4" id="KW-0853">WD repeat</keyword>
<feature type="region of interest" description="Disordered" evidence="5">
    <location>
        <begin position="947"/>
        <end position="1006"/>
    </location>
</feature>
<evidence type="ECO:0000313" key="7">
    <source>
        <dbReference type="Proteomes" id="UP000054097"/>
    </source>
</evidence>
<reference evidence="7" key="2">
    <citation type="submission" date="2015-01" db="EMBL/GenBank/DDBJ databases">
        <title>Evolutionary Origins and Diversification of the Mycorrhizal Mutualists.</title>
        <authorList>
            <consortium name="DOE Joint Genome Institute"/>
            <consortium name="Mycorrhizal Genomics Consortium"/>
            <person name="Kohler A."/>
            <person name="Kuo A."/>
            <person name="Nagy L.G."/>
            <person name="Floudas D."/>
            <person name="Copeland A."/>
            <person name="Barry K.W."/>
            <person name="Cichocki N."/>
            <person name="Veneault-Fourrey C."/>
            <person name="LaButti K."/>
            <person name="Lindquist E.A."/>
            <person name="Lipzen A."/>
            <person name="Lundell T."/>
            <person name="Morin E."/>
            <person name="Murat C."/>
            <person name="Riley R."/>
            <person name="Ohm R."/>
            <person name="Sun H."/>
            <person name="Tunlid A."/>
            <person name="Henrissat B."/>
            <person name="Grigoriev I.V."/>
            <person name="Hibbett D.S."/>
            <person name="Martin F."/>
        </authorList>
    </citation>
    <scope>NUCLEOTIDE SEQUENCE [LARGE SCALE GENOMIC DNA]</scope>
    <source>
        <strain evidence="7">MAFF 305830</strain>
    </source>
</reference>
<dbReference type="OrthoDB" id="2421129at2759"/>
<feature type="compositionally biased region" description="Polar residues" evidence="5">
    <location>
        <begin position="547"/>
        <end position="561"/>
    </location>
</feature>
<dbReference type="Pfam" id="PF00400">
    <property type="entry name" value="WD40"/>
    <property type="match status" value="5"/>
</dbReference>
<dbReference type="SUPFAM" id="SSF50978">
    <property type="entry name" value="WD40 repeat-like"/>
    <property type="match status" value="1"/>
</dbReference>
<feature type="compositionally biased region" description="Polar residues" evidence="5">
    <location>
        <begin position="992"/>
        <end position="1004"/>
    </location>
</feature>
<feature type="repeat" description="WD" evidence="4">
    <location>
        <begin position="276"/>
        <end position="317"/>
    </location>
</feature>
<dbReference type="InterPro" id="IPR001680">
    <property type="entry name" value="WD40_rpt"/>
</dbReference>
<feature type="compositionally biased region" description="Low complexity" evidence="5">
    <location>
        <begin position="1327"/>
        <end position="1352"/>
    </location>
</feature>
<keyword evidence="7" id="KW-1185">Reference proteome</keyword>
<sequence length="1416" mass="152026">MSPSTPARRVSYVIPPPAQSVPRLRLPRLGADRHGSTTPLFITATSDTSTDVSALATSHVEFDLQLHPKHRLGITSFALDTSTRLSGKPTPEGILYSGGRDGQVLAHELGASLKQRSKPYGIGSDGKGPDRTWEAITGWGNPEETTEEDTDGSKSEIPFENAWELDTSVKEPNLTPSFRQSVQGHSDWINDILLCNFNRTIVSCSSDETVKAWSPHAGAGATDTVVLGRHKDYVHCLAQPKKQNWVASGGFDRMIKIWDLSRERQDPVINLSPPEESNAKASVYAIATDKAGSFIASGSPEKVIRLWDPRSGKRTGKLVGHTDNIRSILISDDGRYILTGSADASIKLWSLASSNRCLHTFTHHTESVWALHSSHPSLSIFYSGDRSGHVCRVDTEGCASLSEAECVLLCRETPSADSLGTEGITSLAVLDDQFVWTATSSSTINCWRVPGTRGSRIAEISIDKDASSTAVSDYANAVSPFGFSMDSIQPSTLRSRKRDSVSAEREGWPRSDSPSSLGEAQSRSTDANQSSRPRNIAARNSLLLNRDSGTPVNPSNSSLYTTTGPPAAPAAINNLFGVPYRCLIRLSSPADGFISPLFSRAKDPEVATLYSAASIKSVPVPMRQLTLKGQLESSWPANVAQPSPAINPVLHRPMVSTDTTTFGSFASVGQQAPKAVQSPDEIEDAARIAYESREIAPEAQPVREQPEYVLHGAQGIVRSVVLNDRWHALTVDTMGHVGVWDIVRGECVGMFEKSDVEKANECETSADGQKWKWSPREALEAVRERIEGEAVVHAWCTVDSSIGNLMVHIESNRAFDAEIFADEAGYKGEHQFEEDHRLNIGKWVIGNLFAPFVIQQQAVQAEPGYFSDLSGSESLQSPPGLNRAGISRQGGPRHIGLEARKIRSIAEIAASQRTPGAVASGAIAPMTPAVLPDLPFNAMEKIAAANSKANEAKSAKPANHEEAGGNADPNHDAHGASAVSPSIGSPTPKVPQRSQTMDESSPSHNVDYFSVRRRSSIGADEATAAGSTLPTHEESPTAGTTTGTAVPSQANLTTPAAAINHAAASLKFMGKFKAFGKPKKTGGASENTENTDAPAVASAADTESTAVVKPPTPTLFDSLMAKPLTLPAYSDVPPLGINPMTGIIISQASSEAASGWAPVYRGLYSTQSEAEDVEILEQELPDWIMEFLLDNKIGGLVGGGGPGGSQKFNFMVVPWKGGEATEDLPDLLSSQSRLTASKFIRVRKILSYVKDKVESIEKAEKRKEAESQLVGTESSMAPFTEDPEPRVPSPKSPKPSSRSSREMAATPGHKPTSKGAGSASPQVNPGSSTHTSRSRAASSASSRSGTTAQQHSSSRHRKASRATVDEERKAEKRPEDLYELLCNGMLLPNEMTLAAVKQFRWKGANELVMEYRRKQT</sequence>
<dbReference type="InterPro" id="IPR021772">
    <property type="entry name" value="WDR48/Bun107"/>
</dbReference>
<reference evidence="6 7" key="1">
    <citation type="submission" date="2014-04" db="EMBL/GenBank/DDBJ databases">
        <authorList>
            <consortium name="DOE Joint Genome Institute"/>
            <person name="Kuo A."/>
            <person name="Zuccaro A."/>
            <person name="Kohler A."/>
            <person name="Nagy L.G."/>
            <person name="Floudas D."/>
            <person name="Copeland A."/>
            <person name="Barry K.W."/>
            <person name="Cichocki N."/>
            <person name="Veneault-Fourrey C."/>
            <person name="LaButti K."/>
            <person name="Lindquist E.A."/>
            <person name="Lipzen A."/>
            <person name="Lundell T."/>
            <person name="Morin E."/>
            <person name="Murat C."/>
            <person name="Sun H."/>
            <person name="Tunlid A."/>
            <person name="Henrissat B."/>
            <person name="Grigoriev I.V."/>
            <person name="Hibbett D.S."/>
            <person name="Martin F."/>
            <person name="Nordberg H.P."/>
            <person name="Cantor M.N."/>
            <person name="Hua S.X."/>
        </authorList>
    </citation>
    <scope>NUCLEOTIDE SEQUENCE [LARGE SCALE GENOMIC DNA]</scope>
    <source>
        <strain evidence="6 7">MAFF 305830</strain>
    </source>
</reference>
<dbReference type="InterPro" id="IPR020472">
    <property type="entry name" value="WD40_PAC1"/>
</dbReference>
<dbReference type="PRINTS" id="PR00320">
    <property type="entry name" value="GPROTEINBRPT"/>
</dbReference>
<evidence type="ECO:0000256" key="3">
    <source>
        <dbReference type="ARBA" id="ARBA00022737"/>
    </source>
</evidence>
<feature type="compositionally biased region" description="Basic and acidic residues" evidence="5">
    <location>
        <begin position="950"/>
        <end position="974"/>
    </location>
</feature>
<dbReference type="SMART" id="SM00320">
    <property type="entry name" value="WD40"/>
    <property type="match status" value="8"/>
</dbReference>
<dbReference type="Pfam" id="PF11816">
    <property type="entry name" value="DUF3337"/>
    <property type="match status" value="2"/>
</dbReference>
<organism evidence="6 7">
    <name type="scientific">Serendipita vermifera MAFF 305830</name>
    <dbReference type="NCBI Taxonomy" id="933852"/>
    <lineage>
        <taxon>Eukaryota</taxon>
        <taxon>Fungi</taxon>
        <taxon>Dikarya</taxon>
        <taxon>Basidiomycota</taxon>
        <taxon>Agaricomycotina</taxon>
        <taxon>Agaricomycetes</taxon>
        <taxon>Sebacinales</taxon>
        <taxon>Serendipitaceae</taxon>
        <taxon>Serendipita</taxon>
    </lineage>
</organism>
<dbReference type="InterPro" id="IPR036322">
    <property type="entry name" value="WD40_repeat_dom_sf"/>
</dbReference>
<feature type="repeat" description="WD" evidence="4">
    <location>
        <begin position="227"/>
        <end position="268"/>
    </location>
</feature>
<feature type="repeat" description="WD" evidence="4">
    <location>
        <begin position="182"/>
        <end position="214"/>
    </location>
</feature>
<dbReference type="InterPro" id="IPR015943">
    <property type="entry name" value="WD40/YVTN_repeat-like_dom_sf"/>
</dbReference>